<dbReference type="EMBL" id="LNGC01000002">
    <property type="protein sequence ID" value="KYC53719.1"/>
    <property type="molecule type" value="Genomic_DNA"/>
</dbReference>
<feature type="domain" description="SHOCT" evidence="2">
    <location>
        <begin position="147"/>
        <end position="171"/>
    </location>
</feature>
<evidence type="ECO:0000259" key="2">
    <source>
        <dbReference type="Pfam" id="PF09851"/>
    </source>
</evidence>
<feature type="coiled-coil region" evidence="1">
    <location>
        <begin position="134"/>
        <end position="171"/>
    </location>
</feature>
<dbReference type="SUPFAM" id="SSF50729">
    <property type="entry name" value="PH domain-like"/>
    <property type="match status" value="1"/>
</dbReference>
<name>A0A150J915_9EURY</name>
<organism evidence="4 5">
    <name type="scientific">Candidatus Methanofastidiosum methylothiophilum</name>
    <dbReference type="NCBI Taxonomy" id="1705564"/>
    <lineage>
        <taxon>Archaea</taxon>
        <taxon>Methanobacteriati</taxon>
        <taxon>Methanobacteriota</taxon>
        <taxon>Stenosarchaea group</taxon>
        <taxon>Candidatus Methanofastidiosia</taxon>
        <taxon>Candidatus Methanofastidiosales</taxon>
        <taxon>Candidatus Methanofastidiosaceae</taxon>
        <taxon>Candidatus Methanofastidiosum</taxon>
    </lineage>
</organism>
<dbReference type="Pfam" id="PF09851">
    <property type="entry name" value="SHOCT"/>
    <property type="match status" value="1"/>
</dbReference>
<sequence>MEEFDVENDVQNILMPGETIIYAAQQSRIMPGGSIATPNKLYVTNFRVIFRDPYLLGLKKFVNDYHFKDISNVRMKKGVFTTEIYLNSRFASDEVVLPAVSHSDAQAIVKYIRNGIYGNMPSAEGYDSPNERPYKENKVEKEDLISKLHQLNELKNSGAITEEEFNQLKKKYMDL</sequence>
<comment type="caution">
    <text evidence="4">The sequence shown here is derived from an EMBL/GenBank/DDBJ whole genome shotgun (WGS) entry which is preliminary data.</text>
</comment>
<evidence type="ECO:0000259" key="3">
    <source>
        <dbReference type="Pfam" id="PF14470"/>
    </source>
</evidence>
<dbReference type="InterPro" id="IPR018649">
    <property type="entry name" value="SHOCT"/>
</dbReference>
<evidence type="ECO:0000313" key="4">
    <source>
        <dbReference type="EMBL" id="KYC53719.1"/>
    </source>
</evidence>
<reference evidence="4 5" key="1">
    <citation type="journal article" date="2016" name="ISME J.">
        <title>Chasing the elusive Euryarchaeota class WSA2: genomes reveal a uniquely fastidious methyl-reducing methanogen.</title>
        <authorList>
            <person name="Nobu M.K."/>
            <person name="Narihiro T."/>
            <person name="Kuroda K."/>
            <person name="Mei R."/>
            <person name="Liu W.T."/>
        </authorList>
    </citation>
    <scope>NUCLEOTIDE SEQUENCE [LARGE SCALE GENOMIC DNA]</scope>
    <source>
        <strain evidence="4">U1lsi0528_Bin055</strain>
    </source>
</reference>
<keyword evidence="1" id="KW-0175">Coiled coil</keyword>
<dbReference type="AlphaFoldDB" id="A0A150J915"/>
<dbReference type="Pfam" id="PF14470">
    <property type="entry name" value="bPH_3"/>
    <property type="match status" value="1"/>
</dbReference>
<dbReference type="InterPro" id="IPR039519">
    <property type="entry name" value="YokE-like_PH"/>
</dbReference>
<feature type="domain" description="YokE-like PH" evidence="3">
    <location>
        <begin position="14"/>
        <end position="113"/>
    </location>
</feature>
<dbReference type="Proteomes" id="UP000075398">
    <property type="component" value="Unassembled WGS sequence"/>
</dbReference>
<proteinExistence type="predicted"/>
<evidence type="ECO:0000256" key="1">
    <source>
        <dbReference type="SAM" id="Coils"/>
    </source>
</evidence>
<gene>
    <name evidence="4" type="ORF">AMQ22_00105</name>
</gene>
<evidence type="ECO:0000313" key="5">
    <source>
        <dbReference type="Proteomes" id="UP000075398"/>
    </source>
</evidence>
<evidence type="ECO:0008006" key="6">
    <source>
        <dbReference type="Google" id="ProtNLM"/>
    </source>
</evidence>
<protein>
    <recommendedName>
        <fullName evidence="6">YokE-like PH domain-containing protein</fullName>
    </recommendedName>
</protein>
<accession>A0A150J915</accession>